<evidence type="ECO:0000256" key="2">
    <source>
        <dbReference type="ARBA" id="ARBA00022801"/>
    </source>
</evidence>
<dbReference type="InterPro" id="IPR029058">
    <property type="entry name" value="AB_hydrolase_fold"/>
</dbReference>
<dbReference type="RefSeq" id="WP_133712057.1">
    <property type="nucleotide sequence ID" value="NZ_SOAG01000007.1"/>
</dbReference>
<dbReference type="InterPro" id="IPR002469">
    <property type="entry name" value="Peptidase_S9B_N"/>
</dbReference>
<sequence length="721" mass="83152">MKHLKFTLLICLFAAQTGFAQKKIELNEIWDGTFKTQVMQSANAMPKSNQFSRIEQLPSGAQVINIYDFKSLEKTKTAFDNSLFKDIESIDDYSFDKKEEQLLIGTNSRPIYRRSFSADYYIYNIKTGKLTPVANHSVMAPSFSNDGTKVAYAYKNNLFIYDITNQKTTQITQDGNKNQIVNGISDWVYEEEFGIVRMFEWSKNGDKIAYIKFDESQVPEYSMDVYGTDLYPSQNKFKYPKAGEKNAEVSLYIYDIQNSSSHQVDLSEFNDFYIPRIKWTNDNQYLSAQVINRHQNDIKLYFIDGNTQAKTLILNETDQAYVDIHDVNFFDDNQFIWTSERDGYNHLYHYDKNGKLINQVTNGSWEVTNYYGIDSKTKTLFYQSVERGSIYRDIYAINLNGKNKKQLSSALGTNNAVFSPDFDLYINTYSSVKTAPVYTLNKAQSGKIVKEVLNNKKLENTLKEYQLPEKEFIEIPAADGTLLNAWILKPSDFDTNKEYPVFMYQYSGPGSQQVADKWLDSNDYWHAMLTQKGYIIVTVDGRGTGFKGADFKKITQYELGKYEVEDQIEAAKYLGKMPYVNADRIGIWGWSYGGFMSTNCILKGNDVFKAAIAVAPVINWRYYDSIYTERYMKTPQENPTGYDSNSPFFFADQLKGRFLLIHGTADDNVHVQNSMAMIEALVQNNKNFDWLIYPDKNHGIYGGNTRLQLYTKMTDFILNNL</sequence>
<keyword evidence="2" id="KW-0378">Hydrolase</keyword>
<evidence type="ECO:0000256" key="3">
    <source>
        <dbReference type="ARBA" id="ARBA00023180"/>
    </source>
</evidence>
<dbReference type="EMBL" id="SOAG01000007">
    <property type="protein sequence ID" value="TDS62043.1"/>
    <property type="molecule type" value="Genomic_DNA"/>
</dbReference>
<dbReference type="InterPro" id="IPR002471">
    <property type="entry name" value="Pept_S9_AS"/>
</dbReference>
<dbReference type="Gene3D" id="2.140.10.30">
    <property type="entry name" value="Dipeptidylpeptidase IV, N-terminal domain"/>
    <property type="match status" value="1"/>
</dbReference>
<dbReference type="InterPro" id="IPR001375">
    <property type="entry name" value="Peptidase_S9_cat"/>
</dbReference>
<dbReference type="Pfam" id="PF00930">
    <property type="entry name" value="DPPIV_N"/>
    <property type="match status" value="1"/>
</dbReference>
<dbReference type="PANTHER" id="PTHR11731:SF193">
    <property type="entry name" value="DIPEPTIDYL PEPTIDASE 9"/>
    <property type="match status" value="1"/>
</dbReference>
<proteinExistence type="predicted"/>
<feature type="domain" description="Dipeptidylpeptidase IV N-terminal" evidence="5">
    <location>
        <begin position="98"/>
        <end position="435"/>
    </location>
</feature>
<dbReference type="GO" id="GO:0004252">
    <property type="term" value="F:serine-type endopeptidase activity"/>
    <property type="evidence" value="ECO:0007669"/>
    <property type="project" value="InterPro"/>
</dbReference>
<keyword evidence="7" id="KW-1185">Reference proteome</keyword>
<dbReference type="AlphaFoldDB" id="A0A4R7F8Y3"/>
<dbReference type="OrthoDB" id="9812921at2"/>
<comment type="caution">
    <text evidence="6">The sequence shown here is derived from an EMBL/GenBank/DDBJ whole genome shotgun (WGS) entry which is preliminary data.</text>
</comment>
<reference evidence="6 7" key="1">
    <citation type="submission" date="2019-03" db="EMBL/GenBank/DDBJ databases">
        <title>Genomic Encyclopedia of Archaeal and Bacterial Type Strains, Phase II (KMG-II): from individual species to whole genera.</title>
        <authorList>
            <person name="Goeker M."/>
        </authorList>
    </citation>
    <scope>NUCLEOTIDE SEQUENCE [LARGE SCALE GENOMIC DNA]</scope>
    <source>
        <strain evidence="6 7">DSM 28213</strain>
    </source>
</reference>
<dbReference type="GO" id="GO:0006508">
    <property type="term" value="P:proteolysis"/>
    <property type="evidence" value="ECO:0007669"/>
    <property type="project" value="UniProtKB-KW"/>
</dbReference>
<keyword evidence="3" id="KW-0325">Glycoprotein</keyword>
<dbReference type="PANTHER" id="PTHR11731">
    <property type="entry name" value="PROTEASE FAMILY S9B,C DIPEPTIDYL-PEPTIDASE IV-RELATED"/>
    <property type="match status" value="1"/>
</dbReference>
<name>A0A4R7F8Y3_9FLAO</name>
<evidence type="ECO:0000259" key="4">
    <source>
        <dbReference type="Pfam" id="PF00326"/>
    </source>
</evidence>
<dbReference type="FunFam" id="3.40.50.1820:FF:000003">
    <property type="entry name" value="Dipeptidyl peptidase 4"/>
    <property type="match status" value="1"/>
</dbReference>
<dbReference type="SUPFAM" id="SSF82171">
    <property type="entry name" value="DPP6 N-terminal domain-like"/>
    <property type="match status" value="1"/>
</dbReference>
<dbReference type="Proteomes" id="UP000295215">
    <property type="component" value="Unassembled WGS sequence"/>
</dbReference>
<evidence type="ECO:0000313" key="6">
    <source>
        <dbReference type="EMBL" id="TDS62043.1"/>
    </source>
</evidence>
<dbReference type="Gene3D" id="3.40.50.1820">
    <property type="entry name" value="alpha/beta hydrolase"/>
    <property type="match status" value="1"/>
</dbReference>
<dbReference type="GO" id="GO:0008239">
    <property type="term" value="F:dipeptidyl-peptidase activity"/>
    <property type="evidence" value="ECO:0007669"/>
    <property type="project" value="TreeGrafter"/>
</dbReference>
<evidence type="ECO:0000256" key="1">
    <source>
        <dbReference type="ARBA" id="ARBA00022670"/>
    </source>
</evidence>
<evidence type="ECO:0000313" key="7">
    <source>
        <dbReference type="Proteomes" id="UP000295215"/>
    </source>
</evidence>
<organism evidence="6 7">
    <name type="scientific">Myroides indicus</name>
    <dbReference type="NCBI Taxonomy" id="1323422"/>
    <lineage>
        <taxon>Bacteria</taxon>
        <taxon>Pseudomonadati</taxon>
        <taxon>Bacteroidota</taxon>
        <taxon>Flavobacteriia</taxon>
        <taxon>Flavobacteriales</taxon>
        <taxon>Flavobacteriaceae</taxon>
        <taxon>Myroides</taxon>
    </lineage>
</organism>
<accession>A0A4R7F8Y3</accession>
<dbReference type="SUPFAM" id="SSF53474">
    <property type="entry name" value="alpha/beta-Hydrolases"/>
    <property type="match status" value="1"/>
</dbReference>
<dbReference type="Pfam" id="PF00326">
    <property type="entry name" value="Peptidase_S9"/>
    <property type="match status" value="1"/>
</dbReference>
<keyword evidence="1" id="KW-0645">Protease</keyword>
<dbReference type="InterPro" id="IPR050278">
    <property type="entry name" value="Serine_Prot_S9B/DPPIV"/>
</dbReference>
<feature type="domain" description="Peptidase S9 prolyl oligopeptidase catalytic" evidence="4">
    <location>
        <begin position="527"/>
        <end position="721"/>
    </location>
</feature>
<evidence type="ECO:0000259" key="5">
    <source>
        <dbReference type="Pfam" id="PF00930"/>
    </source>
</evidence>
<gene>
    <name evidence="6" type="ORF">C8P70_1078</name>
</gene>
<protein>
    <submittedName>
        <fullName evidence="6">Dipeptidyl-peptidase-4</fullName>
    </submittedName>
</protein>
<dbReference type="PROSITE" id="PS00708">
    <property type="entry name" value="PRO_ENDOPEP_SER"/>
    <property type="match status" value="1"/>
</dbReference>